<protein>
    <submittedName>
        <fullName evidence="3">FAD-dependent oxidoreductase</fullName>
    </submittedName>
</protein>
<dbReference type="EMBL" id="RRZD01000031">
    <property type="protein sequence ID" value="MBE0401874.1"/>
    <property type="molecule type" value="Genomic_DNA"/>
</dbReference>
<comment type="caution">
    <text evidence="3">The sequence shown here is derived from an EMBL/GenBank/DDBJ whole genome shotgun (WGS) entry which is preliminary data.</text>
</comment>
<evidence type="ECO:0000313" key="4">
    <source>
        <dbReference type="Proteomes" id="UP001645039"/>
    </source>
</evidence>
<dbReference type="PROSITE" id="PS51257">
    <property type="entry name" value="PROKAR_LIPOPROTEIN"/>
    <property type="match status" value="1"/>
</dbReference>
<evidence type="ECO:0000259" key="2">
    <source>
        <dbReference type="Pfam" id="PF01266"/>
    </source>
</evidence>
<dbReference type="Proteomes" id="UP001645039">
    <property type="component" value="Unassembled WGS sequence"/>
</dbReference>
<organism evidence="3 4">
    <name type="scientific">Halomonas casei</name>
    <dbReference type="NCBI Taxonomy" id="2742613"/>
    <lineage>
        <taxon>Bacteria</taxon>
        <taxon>Pseudomonadati</taxon>
        <taxon>Pseudomonadota</taxon>
        <taxon>Gammaproteobacteria</taxon>
        <taxon>Oceanospirillales</taxon>
        <taxon>Halomonadaceae</taxon>
        <taxon>Halomonas</taxon>
    </lineage>
</organism>
<dbReference type="Gene3D" id="3.30.9.10">
    <property type="entry name" value="D-Amino Acid Oxidase, subunit A, domain 2"/>
    <property type="match status" value="1"/>
</dbReference>
<dbReference type="Pfam" id="PF01266">
    <property type="entry name" value="DAO"/>
    <property type="match status" value="1"/>
</dbReference>
<keyword evidence="1" id="KW-0560">Oxidoreductase</keyword>
<dbReference type="SUPFAM" id="SSF54373">
    <property type="entry name" value="FAD-linked reductases, C-terminal domain"/>
    <property type="match status" value="1"/>
</dbReference>
<dbReference type="InterPro" id="IPR036188">
    <property type="entry name" value="FAD/NAD-bd_sf"/>
</dbReference>
<evidence type="ECO:0000313" key="3">
    <source>
        <dbReference type="EMBL" id="MBE0401874.1"/>
    </source>
</evidence>
<feature type="domain" description="FAD dependent oxidoreductase" evidence="2">
    <location>
        <begin position="8"/>
        <end position="396"/>
    </location>
</feature>
<keyword evidence="4" id="KW-1185">Reference proteome</keyword>
<dbReference type="PANTHER" id="PTHR13847:SF289">
    <property type="entry name" value="GLYCINE OXIDASE"/>
    <property type="match status" value="1"/>
</dbReference>
<gene>
    <name evidence="3" type="ORF">EI168_17485</name>
</gene>
<sequence>MTPTRNEIIVIGGGAVGIACALWLRRDGHQVVLLEPEDIAGQCSYGNASTLSEYGCTPVANASVWSQLPNLLFSNNSPFVVQWTRLPELMPWLLRFMAQCNKRCATINAQRLARLLGQTFSGYGPLLEAAPQARELIRNEGCLYAYTTEKGLKSAQAGIALRSSLGVEQEILNAAGVAALEPAMAGKSVGGVLFPNSCHLRDTQGFIQALAQPLLSEGSILKGRARGLRTANDGVHIECEDGKTLLADRVVLAAGAWSAKLAATLGERIPLDTERGYHVEFELGREVLTRPTCPVESAFYMTPLANGRLRAAGTVELASLRAPTNPARIRFIEERVRKLMNIDAPVSHQWMGMRPTLPDCVPVIGPSRYDSRVIHAFGHQHLGITLAGTTGELVAACVRGQAPDWLNDYSAARF</sequence>
<accession>A0ABR9F6D8</accession>
<dbReference type="SUPFAM" id="SSF51905">
    <property type="entry name" value="FAD/NAD(P)-binding domain"/>
    <property type="match status" value="1"/>
</dbReference>
<dbReference type="InterPro" id="IPR006076">
    <property type="entry name" value="FAD-dep_OxRdtase"/>
</dbReference>
<dbReference type="RefSeq" id="WP_192536311.1">
    <property type="nucleotide sequence ID" value="NZ_CP189764.1"/>
</dbReference>
<evidence type="ECO:0000256" key="1">
    <source>
        <dbReference type="ARBA" id="ARBA00023002"/>
    </source>
</evidence>
<proteinExistence type="predicted"/>
<name>A0ABR9F6D8_9GAMM</name>
<reference evidence="3 4" key="1">
    <citation type="submission" date="2020-07" db="EMBL/GenBank/DDBJ databases">
        <title>Halophilic bacteria isolated from french cheeses.</title>
        <authorList>
            <person name="Kothe C.I."/>
            <person name="Farah-Kraiem B."/>
            <person name="Renault P."/>
            <person name="Dridi B."/>
        </authorList>
    </citation>
    <scope>NUCLEOTIDE SEQUENCE [LARGE SCALE GENOMIC DNA]</scope>
    <source>
        <strain evidence="3 4">FME1</strain>
    </source>
</reference>
<dbReference type="Gene3D" id="3.50.50.60">
    <property type="entry name" value="FAD/NAD(P)-binding domain"/>
    <property type="match status" value="2"/>
</dbReference>
<dbReference type="PANTHER" id="PTHR13847">
    <property type="entry name" value="SARCOSINE DEHYDROGENASE-RELATED"/>
    <property type="match status" value="1"/>
</dbReference>